<keyword evidence="1" id="KW-1133">Transmembrane helix</keyword>
<dbReference type="PANTHER" id="PTHR31600">
    <property type="entry name" value="TINY MACROCYSTS PROTEIN B-RELATED"/>
    <property type="match status" value="1"/>
</dbReference>
<dbReference type="EMBL" id="LAJX01000111">
    <property type="protein sequence ID" value="KJV06433.1"/>
    <property type="molecule type" value="Genomic_DNA"/>
</dbReference>
<reference evidence="4" key="1">
    <citation type="submission" date="2015-03" db="EMBL/GenBank/DDBJ databases">
        <title>Draft genome sequence of a novel methanotroph (Sn10-6) isolated from flooded ricefield rhizosphere in India.</title>
        <authorList>
            <person name="Pandit P.S."/>
            <person name="Pore S.D."/>
            <person name="Arora P."/>
            <person name="Kapse N.G."/>
            <person name="Dhakephalkar P.K."/>
            <person name="Rahalkar M.C."/>
        </authorList>
    </citation>
    <scope>NUCLEOTIDE SEQUENCE [LARGE SCALE GENOMIC DNA]</scope>
    <source>
        <strain evidence="4">Sn10-6</strain>
    </source>
</reference>
<feature type="transmembrane region" description="Helical" evidence="1">
    <location>
        <begin position="37"/>
        <end position="57"/>
    </location>
</feature>
<dbReference type="PATRIC" id="fig|1632867.3.peg.370"/>
<dbReference type="SMART" id="SM00091">
    <property type="entry name" value="PAS"/>
    <property type="match status" value="1"/>
</dbReference>
<proteinExistence type="predicted"/>
<evidence type="ECO:0000259" key="2">
    <source>
        <dbReference type="PROSITE" id="PS50112"/>
    </source>
</evidence>
<keyword evidence="4" id="KW-1185">Reference proteome</keyword>
<evidence type="ECO:0000256" key="1">
    <source>
        <dbReference type="SAM" id="Phobius"/>
    </source>
</evidence>
<evidence type="ECO:0000313" key="3">
    <source>
        <dbReference type="EMBL" id="KJV06433.1"/>
    </source>
</evidence>
<dbReference type="OrthoDB" id="9808408at2"/>
<dbReference type="InterPro" id="IPR052994">
    <property type="entry name" value="Tiny_macrocysts_regulators"/>
</dbReference>
<accession>A0A0F3IIQ2</accession>
<reference evidence="3 4" key="2">
    <citation type="journal article" date="2016" name="Microb. Ecol.">
        <title>Genome Characteristics of a Novel Type I Methanotroph (Sn10-6) Isolated from a Flooded Indian Rice Field.</title>
        <authorList>
            <person name="Rahalkar M.C."/>
            <person name="Pandit P.S."/>
            <person name="Dhakephalkar P.K."/>
            <person name="Pore S."/>
            <person name="Arora P."/>
            <person name="Kapse N."/>
        </authorList>
    </citation>
    <scope>NUCLEOTIDE SEQUENCE [LARGE SCALE GENOMIC DNA]</scope>
    <source>
        <strain evidence="3 4">Sn10-6</strain>
    </source>
</reference>
<dbReference type="Gene3D" id="3.30.450.20">
    <property type="entry name" value="PAS domain"/>
    <property type="match status" value="1"/>
</dbReference>
<dbReference type="InterPro" id="IPR035965">
    <property type="entry name" value="PAS-like_dom_sf"/>
</dbReference>
<name>A0A0F3IIQ2_9GAMM</name>
<dbReference type="PROSITE" id="PS51257">
    <property type="entry name" value="PROKAR_LIPOPROTEIN"/>
    <property type="match status" value="1"/>
</dbReference>
<organism evidence="3 4">
    <name type="scientific">Methylocucumis oryzae</name>
    <dbReference type="NCBI Taxonomy" id="1632867"/>
    <lineage>
        <taxon>Bacteria</taxon>
        <taxon>Pseudomonadati</taxon>
        <taxon>Pseudomonadota</taxon>
        <taxon>Gammaproteobacteria</taxon>
        <taxon>Methylococcales</taxon>
        <taxon>Methylococcaceae</taxon>
        <taxon>Methylocucumis</taxon>
    </lineage>
</organism>
<keyword evidence="1" id="KW-0472">Membrane</keyword>
<feature type="domain" description="PAS" evidence="2">
    <location>
        <begin position="68"/>
        <end position="121"/>
    </location>
</feature>
<dbReference type="PROSITE" id="PS50112">
    <property type="entry name" value="PAS"/>
    <property type="match status" value="1"/>
</dbReference>
<dbReference type="CDD" id="cd00130">
    <property type="entry name" value="PAS"/>
    <property type="match status" value="1"/>
</dbReference>
<dbReference type="PANTHER" id="PTHR31600:SF2">
    <property type="entry name" value="GAMETE ENRICHED GENE 10 PROTEIN-RELATED"/>
    <property type="match status" value="1"/>
</dbReference>
<keyword evidence="1" id="KW-0812">Transmembrane</keyword>
<evidence type="ECO:0000313" key="4">
    <source>
        <dbReference type="Proteomes" id="UP000033684"/>
    </source>
</evidence>
<comment type="caution">
    <text evidence="3">The sequence shown here is derived from an EMBL/GenBank/DDBJ whole genome shotgun (WGS) entry which is preliminary data.</text>
</comment>
<gene>
    <name evidence="3" type="ORF">VZ94_11210</name>
</gene>
<dbReference type="InterPro" id="IPR000014">
    <property type="entry name" value="PAS"/>
</dbReference>
<dbReference type="Proteomes" id="UP000033684">
    <property type="component" value="Unassembled WGS sequence"/>
</dbReference>
<dbReference type="SUPFAM" id="SSF55785">
    <property type="entry name" value="PYP-like sensor domain (PAS domain)"/>
    <property type="match status" value="1"/>
</dbReference>
<dbReference type="NCBIfam" id="TIGR00229">
    <property type="entry name" value="sensory_box"/>
    <property type="match status" value="1"/>
</dbReference>
<protein>
    <recommendedName>
        <fullName evidence="2">PAS domain-containing protein</fullName>
    </recommendedName>
</protein>
<dbReference type="AlphaFoldDB" id="A0A0F3IIQ2"/>
<feature type="transmembrane region" description="Helical" evidence="1">
    <location>
        <begin position="9"/>
        <end position="31"/>
    </location>
</feature>
<dbReference type="Pfam" id="PF13426">
    <property type="entry name" value="PAS_9"/>
    <property type="match status" value="1"/>
</dbReference>
<sequence>MLNVNPRNLFVLQAVSACALGVFVCVAWLPLSSLSSFLSGIALVALLVNLICCFLVYKTHKHASSKHTDYRFQSLLEHAPDAIVIINNLGEIVMVNQQTEQWFGYQRAELLGQALEILVPERFRAKHRTYRNHYIEQPTLRPMGVGIELFGLRKNNSEFPVEISLSPLSGENETLVSCFIRDITWRKQIEQARFDAQKQYQDLVDNVPVGVFLRTQAAQHAY</sequence>